<accession>A0ABU8VP79</accession>
<dbReference type="SMART" id="SM00886">
    <property type="entry name" value="Dabb"/>
    <property type="match status" value="1"/>
</dbReference>
<dbReference type="Proteomes" id="UP001365846">
    <property type="component" value="Unassembled WGS sequence"/>
</dbReference>
<evidence type="ECO:0000313" key="3">
    <source>
        <dbReference type="Proteomes" id="UP001365846"/>
    </source>
</evidence>
<dbReference type="EMBL" id="JBBKZU010000014">
    <property type="protein sequence ID" value="MEJ8814729.1"/>
    <property type="molecule type" value="Genomic_DNA"/>
</dbReference>
<dbReference type="Gene3D" id="3.30.70.100">
    <property type="match status" value="1"/>
</dbReference>
<keyword evidence="3" id="KW-1185">Reference proteome</keyword>
<dbReference type="RefSeq" id="WP_340359957.1">
    <property type="nucleotide sequence ID" value="NZ_JBBKZU010000014.1"/>
</dbReference>
<sequence>MLRHVVLFRRKPGLERDEVLERSLFARMRGLGSQIAAIQSWRVAANELQRPPMTWDLILESEVVDAAALDAYLLHPLHQALVQDLRTYYEWAAVDYTV</sequence>
<dbReference type="Pfam" id="PF07876">
    <property type="entry name" value="Dabb"/>
    <property type="match status" value="1"/>
</dbReference>
<dbReference type="PROSITE" id="PS51502">
    <property type="entry name" value="S_R_A_B_BARREL"/>
    <property type="match status" value="1"/>
</dbReference>
<comment type="caution">
    <text evidence="2">The sequence shown here is derived from an EMBL/GenBank/DDBJ whole genome shotgun (WGS) entry which is preliminary data.</text>
</comment>
<organism evidence="2 3">
    <name type="scientific">Variovorax ureilyticus</name>
    <dbReference type="NCBI Taxonomy" id="1836198"/>
    <lineage>
        <taxon>Bacteria</taxon>
        <taxon>Pseudomonadati</taxon>
        <taxon>Pseudomonadota</taxon>
        <taxon>Betaproteobacteria</taxon>
        <taxon>Burkholderiales</taxon>
        <taxon>Comamonadaceae</taxon>
        <taxon>Variovorax</taxon>
    </lineage>
</organism>
<reference evidence="2 3" key="1">
    <citation type="submission" date="2024-03" db="EMBL/GenBank/DDBJ databases">
        <title>Novel species of the genus Variovorax.</title>
        <authorList>
            <person name="Liu Q."/>
            <person name="Xin Y.-H."/>
        </authorList>
    </citation>
    <scope>NUCLEOTIDE SEQUENCE [LARGE SCALE GENOMIC DNA]</scope>
    <source>
        <strain evidence="2 3">KACC 18899</strain>
    </source>
</reference>
<evidence type="ECO:0000259" key="1">
    <source>
        <dbReference type="PROSITE" id="PS51502"/>
    </source>
</evidence>
<dbReference type="SUPFAM" id="SSF54909">
    <property type="entry name" value="Dimeric alpha+beta barrel"/>
    <property type="match status" value="1"/>
</dbReference>
<feature type="domain" description="Stress-response A/B barrel" evidence="1">
    <location>
        <begin position="2"/>
        <end position="96"/>
    </location>
</feature>
<dbReference type="InterPro" id="IPR011008">
    <property type="entry name" value="Dimeric_a/b-barrel"/>
</dbReference>
<protein>
    <submittedName>
        <fullName evidence="2">Dabb family protein</fullName>
    </submittedName>
</protein>
<proteinExistence type="predicted"/>
<name>A0ABU8VP79_9BURK</name>
<evidence type="ECO:0000313" key="2">
    <source>
        <dbReference type="EMBL" id="MEJ8814729.1"/>
    </source>
</evidence>
<dbReference type="InterPro" id="IPR013097">
    <property type="entry name" value="Dabb"/>
</dbReference>
<gene>
    <name evidence="2" type="ORF">WKW77_26900</name>
</gene>